<dbReference type="Gene3D" id="3.20.200.10">
    <property type="entry name" value="MHCK/EF2 kinase"/>
    <property type="match status" value="1"/>
</dbReference>
<dbReference type="Pfam" id="PF13920">
    <property type="entry name" value="zf-C3HC4_3"/>
    <property type="match status" value="1"/>
</dbReference>
<dbReference type="EMBL" id="CAMXCT020001913">
    <property type="protein sequence ID" value="CAL1147533.1"/>
    <property type="molecule type" value="Genomic_DNA"/>
</dbReference>
<dbReference type="EMBL" id="CAMXCT030001913">
    <property type="protein sequence ID" value="CAL4781470.1"/>
    <property type="molecule type" value="Genomic_DNA"/>
</dbReference>
<dbReference type="InterPro" id="IPR002035">
    <property type="entry name" value="VWF_A"/>
</dbReference>
<evidence type="ECO:0000313" key="9">
    <source>
        <dbReference type="EMBL" id="CAI3994158.1"/>
    </source>
</evidence>
<dbReference type="GO" id="GO:0005524">
    <property type="term" value="F:ATP binding"/>
    <property type="evidence" value="ECO:0007669"/>
    <property type="project" value="UniProtKB-KW"/>
</dbReference>
<dbReference type="CDD" id="cd00198">
    <property type="entry name" value="vWFA"/>
    <property type="match status" value="1"/>
</dbReference>
<keyword evidence="6" id="KW-0863">Zinc-finger</keyword>
<dbReference type="InterPro" id="IPR001841">
    <property type="entry name" value="Znf_RING"/>
</dbReference>
<dbReference type="PROSITE" id="PS51158">
    <property type="entry name" value="ALPHA_KINASE"/>
    <property type="match status" value="1"/>
</dbReference>
<dbReference type="Pfam" id="PF02816">
    <property type="entry name" value="Alpha_kinase"/>
    <property type="match status" value="1"/>
</dbReference>
<evidence type="ECO:0000259" key="7">
    <source>
        <dbReference type="PROSITE" id="PS50089"/>
    </source>
</evidence>
<dbReference type="Gene3D" id="3.30.200.20">
    <property type="entry name" value="Phosphorylase Kinase, domain 1"/>
    <property type="match status" value="1"/>
</dbReference>
<dbReference type="InterPro" id="IPR051852">
    <property type="entry name" value="Alpha-type_PK"/>
</dbReference>
<dbReference type="SUPFAM" id="SSF57850">
    <property type="entry name" value="RING/U-box"/>
    <property type="match status" value="1"/>
</dbReference>
<evidence type="ECO:0000256" key="4">
    <source>
        <dbReference type="ARBA" id="ARBA00022777"/>
    </source>
</evidence>
<evidence type="ECO:0000256" key="6">
    <source>
        <dbReference type="PROSITE-ProRule" id="PRU00175"/>
    </source>
</evidence>
<keyword evidence="3" id="KW-0547">Nucleotide-binding</keyword>
<evidence type="ECO:0000256" key="1">
    <source>
        <dbReference type="ARBA" id="ARBA00022527"/>
    </source>
</evidence>
<accession>A0A9P1FZC1</accession>
<dbReference type="EMBL" id="CAMXCT010001913">
    <property type="protein sequence ID" value="CAI3994158.1"/>
    <property type="molecule type" value="Genomic_DNA"/>
</dbReference>
<dbReference type="InterPro" id="IPR013083">
    <property type="entry name" value="Znf_RING/FYVE/PHD"/>
</dbReference>
<dbReference type="SMART" id="SM00811">
    <property type="entry name" value="Alpha_kinase"/>
    <property type="match status" value="1"/>
</dbReference>
<keyword evidence="6" id="KW-0479">Metal-binding</keyword>
<dbReference type="GO" id="GO:0004674">
    <property type="term" value="F:protein serine/threonine kinase activity"/>
    <property type="evidence" value="ECO:0007669"/>
    <property type="project" value="UniProtKB-KW"/>
</dbReference>
<evidence type="ECO:0000256" key="3">
    <source>
        <dbReference type="ARBA" id="ARBA00022741"/>
    </source>
</evidence>
<feature type="domain" description="RING-type" evidence="7">
    <location>
        <begin position="565"/>
        <end position="605"/>
    </location>
</feature>
<keyword evidence="11" id="KW-1185">Reference proteome</keyword>
<gene>
    <name evidence="9" type="ORF">C1SCF055_LOCUS20828</name>
</gene>
<proteinExistence type="predicted"/>
<dbReference type="SMART" id="SM00327">
    <property type="entry name" value="VWA"/>
    <property type="match status" value="1"/>
</dbReference>
<dbReference type="Proteomes" id="UP001152797">
    <property type="component" value="Unassembled WGS sequence"/>
</dbReference>
<reference evidence="9" key="1">
    <citation type="submission" date="2022-10" db="EMBL/GenBank/DDBJ databases">
        <authorList>
            <person name="Chen Y."/>
            <person name="Dougan E. K."/>
            <person name="Chan C."/>
            <person name="Rhodes N."/>
            <person name="Thang M."/>
        </authorList>
    </citation>
    <scope>NUCLEOTIDE SEQUENCE</scope>
</reference>
<dbReference type="InterPro" id="IPR004166">
    <property type="entry name" value="a-kinase_dom"/>
</dbReference>
<evidence type="ECO:0000256" key="5">
    <source>
        <dbReference type="ARBA" id="ARBA00022840"/>
    </source>
</evidence>
<evidence type="ECO:0000256" key="2">
    <source>
        <dbReference type="ARBA" id="ARBA00022679"/>
    </source>
</evidence>
<comment type="caution">
    <text evidence="9">The sequence shown here is derived from an EMBL/GenBank/DDBJ whole genome shotgun (WGS) entry which is preliminary data.</text>
</comment>
<keyword evidence="4 10" id="KW-0418">Kinase</keyword>
<keyword evidence="5" id="KW-0067">ATP-binding</keyword>
<dbReference type="Gene3D" id="3.40.50.410">
    <property type="entry name" value="von Willebrand factor, type A domain"/>
    <property type="match status" value="1"/>
</dbReference>
<name>A0A9P1FZC1_9DINO</name>
<dbReference type="PROSITE" id="PS50089">
    <property type="entry name" value="ZF_RING_2"/>
    <property type="match status" value="1"/>
</dbReference>
<dbReference type="InterPro" id="IPR036465">
    <property type="entry name" value="vWFA_dom_sf"/>
</dbReference>
<sequence>MAMETGLLRSTGPLLSCNQAIVQRAEEEAGEVEWSDDSDVSESELANVVMEIQEVTSKMAPKSYAQPQEKRQPKFTSQQLHVVLVIDASLSMGIEDTNLLMDRKGSDDSDVKLRTTVRRIDAVFHSCQSFFEVCQPESGEDVYSLVVFNSQSQIVFQRLLKKAAATMMKKVGAKVNPKSETKFQSVFQALYKLLSQSAVPEDVRVVFLSDGKPYEKRTVLTLFDKQLLQKHRANSFELHAVAFGSQSEHWHHLRSLAEVTGGTFQTSSMEPLQLHQAFTSIAATITSSSGDRSATPLRSAALDIPFDPLCRETKCKRRCRLIQQRHKKKNKWTYVDEEMVLAEVVSVTVDMKPFNFGGMRLVFGMWDASTKNSQHPMVAKRLIQKPHADKEEMLHFCRCTSIAIGLRESFKQALKKVNVEISIWFVPCYLYEYESGCGISYFVGEQRLEGHFVKFNGNNGYVNEEAKLETETEILQALSHYSYFRSKGSILLIDLQGVIDNGWVLLTDPQLHSRTKKYGRADLGLEGIKSFFESHQCGPTCEKLQLQEQTTELLRQLQLERDRRCQVCMNAASKTVLEPCGHSAICRTCALQLLESSSALCPLCRKPFQRWRDGIFSSTYVPTVRRH</sequence>
<keyword evidence="6" id="KW-0862">Zinc</keyword>
<keyword evidence="2" id="KW-0808">Transferase</keyword>
<dbReference type="PANTHER" id="PTHR45992">
    <property type="entry name" value="EUKARYOTIC ELONGATION FACTOR 2 KINASE-RELATED"/>
    <property type="match status" value="1"/>
</dbReference>
<dbReference type="GO" id="GO:0008270">
    <property type="term" value="F:zinc ion binding"/>
    <property type="evidence" value="ECO:0007669"/>
    <property type="project" value="UniProtKB-KW"/>
</dbReference>
<dbReference type="AlphaFoldDB" id="A0A9P1FZC1"/>
<organism evidence="9">
    <name type="scientific">Cladocopium goreaui</name>
    <dbReference type="NCBI Taxonomy" id="2562237"/>
    <lineage>
        <taxon>Eukaryota</taxon>
        <taxon>Sar</taxon>
        <taxon>Alveolata</taxon>
        <taxon>Dinophyceae</taxon>
        <taxon>Suessiales</taxon>
        <taxon>Symbiodiniaceae</taxon>
        <taxon>Cladocopium</taxon>
    </lineage>
</organism>
<evidence type="ECO:0000259" key="8">
    <source>
        <dbReference type="PROSITE" id="PS51158"/>
    </source>
</evidence>
<dbReference type="Gene3D" id="3.30.40.10">
    <property type="entry name" value="Zinc/RING finger domain, C3HC4 (zinc finger)"/>
    <property type="match status" value="1"/>
</dbReference>
<dbReference type="SMART" id="SM00184">
    <property type="entry name" value="RING"/>
    <property type="match status" value="1"/>
</dbReference>
<protein>
    <submittedName>
        <fullName evidence="10">Alpha-protein kinase 1 (AK1)</fullName>
    </submittedName>
</protein>
<dbReference type="OrthoDB" id="430683at2759"/>
<reference evidence="10 11" key="2">
    <citation type="submission" date="2024-05" db="EMBL/GenBank/DDBJ databases">
        <authorList>
            <person name="Chen Y."/>
            <person name="Shah S."/>
            <person name="Dougan E. K."/>
            <person name="Thang M."/>
            <person name="Chan C."/>
        </authorList>
    </citation>
    <scope>NUCLEOTIDE SEQUENCE [LARGE SCALE GENOMIC DNA]</scope>
</reference>
<evidence type="ECO:0000313" key="10">
    <source>
        <dbReference type="EMBL" id="CAL4781470.1"/>
    </source>
</evidence>
<dbReference type="SUPFAM" id="SSF53300">
    <property type="entry name" value="vWA-like"/>
    <property type="match status" value="1"/>
</dbReference>
<dbReference type="SUPFAM" id="SSF56112">
    <property type="entry name" value="Protein kinase-like (PK-like)"/>
    <property type="match status" value="1"/>
</dbReference>
<evidence type="ECO:0000313" key="11">
    <source>
        <dbReference type="Proteomes" id="UP001152797"/>
    </source>
</evidence>
<keyword evidence="1" id="KW-0723">Serine/threonine-protein kinase</keyword>
<feature type="domain" description="Alpha-type protein kinase" evidence="8">
    <location>
        <begin position="324"/>
        <end position="549"/>
    </location>
</feature>
<dbReference type="CDD" id="cd04515">
    <property type="entry name" value="Alpha_kinase"/>
    <property type="match status" value="1"/>
</dbReference>
<dbReference type="InterPro" id="IPR011009">
    <property type="entry name" value="Kinase-like_dom_sf"/>
</dbReference>